<dbReference type="PROSITE" id="PS51257">
    <property type="entry name" value="PROKAR_LIPOPROTEIN"/>
    <property type="match status" value="1"/>
</dbReference>
<sequence length="319" mass="37833">MKTCVFSLLVLFFFLSCDTKNKTEKAVEAIPVDLKVVRFDKIFFETAPKDLPKIKKEFPFFFPVGNGDAVWLEKMQNPLWRELYTEVQKKFSNFDSYKTELEDVFKHVKYYFPKTKTPKVYTVISEMDYSNKVIYADSLLIISLEMYLGREHKFYQFPNYLKQNFEPKQLMPDVVESFAKRQIPPGMEKSFLAAMIYSGKQLYLKDMLLSEDYTDADKIGYTPEQLKWCQENESYMWRYFIEDQLLYNDDPKLIPRFISPAPFSKFYLEIDNESPGKVGAWIGWQIVRSYMKNNEVSLPQLMHASAKEIFEKSNYKPKK</sequence>
<reference evidence="1 2" key="1">
    <citation type="submission" date="2019-01" db="EMBL/GenBank/DDBJ databases">
        <authorList>
            <person name="Chen W.-M."/>
        </authorList>
    </citation>
    <scope>NUCLEOTIDE SEQUENCE [LARGE SCALE GENOMIC DNA]</scope>
    <source>
        <strain evidence="1 2">BBQ-12</strain>
    </source>
</reference>
<protein>
    <submittedName>
        <fullName evidence="1">Gliding motility lipoprotein GldB</fullName>
    </submittedName>
</protein>
<dbReference type="EMBL" id="SACJ01000002">
    <property type="protein sequence ID" value="RVT78686.1"/>
    <property type="molecule type" value="Genomic_DNA"/>
</dbReference>
<dbReference type="RefSeq" id="WP_128193885.1">
    <property type="nucleotide sequence ID" value="NZ_SACJ01000002.1"/>
</dbReference>
<dbReference type="OrthoDB" id="976022at2"/>
<evidence type="ECO:0000313" key="1">
    <source>
        <dbReference type="EMBL" id="RVT78686.1"/>
    </source>
</evidence>
<dbReference type="Pfam" id="PF25594">
    <property type="entry name" value="GldB_lipo"/>
    <property type="match status" value="1"/>
</dbReference>
<dbReference type="NCBIfam" id="TIGR03514">
    <property type="entry name" value="GldB_lipo"/>
    <property type="match status" value="1"/>
</dbReference>
<keyword evidence="2" id="KW-1185">Reference proteome</keyword>
<comment type="caution">
    <text evidence="1">The sequence shown here is derived from an EMBL/GenBank/DDBJ whole genome shotgun (WGS) entry which is preliminary data.</text>
</comment>
<proteinExistence type="predicted"/>
<name>A0A437L149_9FLAO</name>
<keyword evidence="1" id="KW-0449">Lipoprotein</keyword>
<organism evidence="1 2">
    <name type="scientific">Flavobacterium sufflavum</name>
    <dbReference type="NCBI Taxonomy" id="1921138"/>
    <lineage>
        <taxon>Bacteria</taxon>
        <taxon>Pseudomonadati</taxon>
        <taxon>Bacteroidota</taxon>
        <taxon>Flavobacteriia</taxon>
        <taxon>Flavobacteriales</taxon>
        <taxon>Flavobacteriaceae</taxon>
        <taxon>Flavobacterium</taxon>
    </lineage>
</organism>
<dbReference type="Proteomes" id="UP000285211">
    <property type="component" value="Unassembled WGS sequence"/>
</dbReference>
<accession>A0A437L149</accession>
<gene>
    <name evidence="1" type="primary">gldB</name>
    <name evidence="1" type="ORF">EOD40_05480</name>
</gene>
<dbReference type="InterPro" id="IPR019853">
    <property type="entry name" value="GldB-like"/>
</dbReference>
<dbReference type="AlphaFoldDB" id="A0A437L149"/>
<evidence type="ECO:0000313" key="2">
    <source>
        <dbReference type="Proteomes" id="UP000285211"/>
    </source>
</evidence>